<comment type="caution">
    <text evidence="1">The sequence shown here is derived from an EMBL/GenBank/DDBJ whole genome shotgun (WGS) entry which is preliminary data.</text>
</comment>
<gene>
    <name evidence="1" type="ORF">H5410_047734</name>
</gene>
<accession>A0A9J5XJ45</accession>
<dbReference type="Proteomes" id="UP000824120">
    <property type="component" value="Chromosome 9"/>
</dbReference>
<name>A0A9J5XJ45_SOLCO</name>
<dbReference type="AlphaFoldDB" id="A0A9J5XJ45"/>
<reference evidence="1 2" key="1">
    <citation type="submission" date="2020-09" db="EMBL/GenBank/DDBJ databases">
        <title>De no assembly of potato wild relative species, Solanum commersonii.</title>
        <authorList>
            <person name="Cho K."/>
        </authorList>
    </citation>
    <scope>NUCLEOTIDE SEQUENCE [LARGE SCALE GENOMIC DNA]</scope>
    <source>
        <strain evidence="1">LZ3.2</strain>
        <tissue evidence="1">Leaf</tissue>
    </source>
</reference>
<sequence>MSEACLSHCQPGEAFHLGWCHAFPGSLVVPVKVPILPSKAATLSTSQSFESLLKINFIL</sequence>
<proteinExistence type="predicted"/>
<evidence type="ECO:0000313" key="1">
    <source>
        <dbReference type="EMBL" id="KAG5587300.1"/>
    </source>
</evidence>
<keyword evidence="2" id="KW-1185">Reference proteome</keyword>
<protein>
    <submittedName>
        <fullName evidence="1">Uncharacterized protein</fullName>
    </submittedName>
</protein>
<organism evidence="1 2">
    <name type="scientific">Solanum commersonii</name>
    <name type="common">Commerson's wild potato</name>
    <name type="synonym">Commerson's nightshade</name>
    <dbReference type="NCBI Taxonomy" id="4109"/>
    <lineage>
        <taxon>Eukaryota</taxon>
        <taxon>Viridiplantae</taxon>
        <taxon>Streptophyta</taxon>
        <taxon>Embryophyta</taxon>
        <taxon>Tracheophyta</taxon>
        <taxon>Spermatophyta</taxon>
        <taxon>Magnoliopsida</taxon>
        <taxon>eudicotyledons</taxon>
        <taxon>Gunneridae</taxon>
        <taxon>Pentapetalae</taxon>
        <taxon>asterids</taxon>
        <taxon>lamiids</taxon>
        <taxon>Solanales</taxon>
        <taxon>Solanaceae</taxon>
        <taxon>Solanoideae</taxon>
        <taxon>Solaneae</taxon>
        <taxon>Solanum</taxon>
    </lineage>
</organism>
<evidence type="ECO:0000313" key="2">
    <source>
        <dbReference type="Proteomes" id="UP000824120"/>
    </source>
</evidence>
<dbReference type="EMBL" id="JACXVP010000009">
    <property type="protein sequence ID" value="KAG5587300.1"/>
    <property type="molecule type" value="Genomic_DNA"/>
</dbReference>